<dbReference type="AlphaFoldDB" id="A0A7S3Q796"/>
<evidence type="ECO:0000259" key="7">
    <source>
        <dbReference type="Pfam" id="PF01490"/>
    </source>
</evidence>
<feature type="transmembrane region" description="Helical" evidence="6">
    <location>
        <begin position="204"/>
        <end position="222"/>
    </location>
</feature>
<feature type="region of interest" description="Disordered" evidence="5">
    <location>
        <begin position="113"/>
        <end position="132"/>
    </location>
</feature>
<evidence type="ECO:0000256" key="1">
    <source>
        <dbReference type="ARBA" id="ARBA00004141"/>
    </source>
</evidence>
<reference evidence="8" key="1">
    <citation type="submission" date="2021-01" db="EMBL/GenBank/DDBJ databases">
        <authorList>
            <person name="Corre E."/>
            <person name="Pelletier E."/>
            <person name="Niang G."/>
            <person name="Scheremetjew M."/>
            <person name="Finn R."/>
            <person name="Kale V."/>
            <person name="Holt S."/>
            <person name="Cochrane G."/>
            <person name="Meng A."/>
            <person name="Brown T."/>
            <person name="Cohen L."/>
        </authorList>
    </citation>
    <scope>NUCLEOTIDE SEQUENCE</scope>
    <source>
        <strain evidence="8">MM31A-1</strain>
    </source>
</reference>
<evidence type="ECO:0000256" key="4">
    <source>
        <dbReference type="ARBA" id="ARBA00023136"/>
    </source>
</evidence>
<feature type="transmembrane region" description="Helical" evidence="6">
    <location>
        <begin position="277"/>
        <end position="295"/>
    </location>
</feature>
<feature type="transmembrane region" description="Helical" evidence="6">
    <location>
        <begin position="171"/>
        <end position="192"/>
    </location>
</feature>
<organism evidence="8">
    <name type="scientific">Chaetoceros debilis</name>
    <dbReference type="NCBI Taxonomy" id="122233"/>
    <lineage>
        <taxon>Eukaryota</taxon>
        <taxon>Sar</taxon>
        <taxon>Stramenopiles</taxon>
        <taxon>Ochrophyta</taxon>
        <taxon>Bacillariophyta</taxon>
        <taxon>Coscinodiscophyceae</taxon>
        <taxon>Chaetocerotophycidae</taxon>
        <taxon>Chaetocerotales</taxon>
        <taxon>Chaetocerotaceae</taxon>
        <taxon>Chaetoceros</taxon>
    </lineage>
</organism>
<feature type="region of interest" description="Disordered" evidence="5">
    <location>
        <begin position="29"/>
        <end position="49"/>
    </location>
</feature>
<protein>
    <recommendedName>
        <fullName evidence="7">Amino acid transporter transmembrane domain-containing protein</fullName>
    </recommendedName>
</protein>
<feature type="transmembrane region" description="Helical" evidence="6">
    <location>
        <begin position="228"/>
        <end position="248"/>
    </location>
</feature>
<dbReference type="PANTHER" id="PTHR22950:SF666">
    <property type="entry name" value="VACUOLAR AMINO ACID TRANSPORTER 4"/>
    <property type="match status" value="1"/>
</dbReference>
<dbReference type="PANTHER" id="PTHR22950">
    <property type="entry name" value="AMINO ACID TRANSPORTER"/>
    <property type="match status" value="1"/>
</dbReference>
<evidence type="ECO:0000256" key="3">
    <source>
        <dbReference type="ARBA" id="ARBA00022989"/>
    </source>
</evidence>
<evidence type="ECO:0000256" key="2">
    <source>
        <dbReference type="ARBA" id="ARBA00022692"/>
    </source>
</evidence>
<dbReference type="Pfam" id="PF01490">
    <property type="entry name" value="Aa_trans"/>
    <property type="match status" value="1"/>
</dbReference>
<feature type="transmembrane region" description="Helical" evidence="6">
    <location>
        <begin position="315"/>
        <end position="333"/>
    </location>
</feature>
<dbReference type="InterPro" id="IPR013057">
    <property type="entry name" value="AA_transpt_TM"/>
</dbReference>
<keyword evidence="3 6" id="KW-1133">Transmembrane helix</keyword>
<comment type="subcellular location">
    <subcellularLocation>
        <location evidence="1">Membrane</location>
        <topology evidence="1">Multi-pass membrane protein</topology>
    </subcellularLocation>
</comment>
<evidence type="ECO:0000256" key="5">
    <source>
        <dbReference type="SAM" id="MobiDB-lite"/>
    </source>
</evidence>
<dbReference type="GO" id="GO:0016020">
    <property type="term" value="C:membrane"/>
    <property type="evidence" value="ECO:0007669"/>
    <property type="project" value="UniProtKB-SubCell"/>
</dbReference>
<sequence length="504" mass="54726">MEGEHSSLVDNSTCLESYNAQSCQEYLHLHNDNNNDTSNDDESSSTKSSVSQTTFNMVKMCIGTGSLAIPFAASEGGLLFFAIGTFIVVLWNAYDVYLLLDARQYITSSCSEESKAKSKDNNDDDDDHGVVENQLPRSTVTVTVGEDTSLNSLSKVALHVFGKYGSNAIDFLMILLMVGIIVAYEDAILGFTSETLLTTGSKRIDALWMIVAITPFLLPNSYEGAAHLSILGSGLIAAAFIVIGLYGIKENNNDGLSGFGFHHLLSLSMWPRNFASFSKWFGVVVFGVGVVPFSYSLQESMENPDQMMQATKRSLGIVYIAYSMIGCVISIIFSHGIETDIISSLPRGYIPDGLRIVMSLMVCSTVPLISIPAGELINEKVQFLIGNIDDGLGSGSGSGSGSGNGFKTRLILVVLCGIVSVETPNFCYVSSFLGCCCVSIMSFVFPPFLHLVCLYQYCPREKLWSKKGLIIFDIVLLLLGVVTTAFTSFLTFGSMVEQMRLSRL</sequence>
<feature type="transmembrane region" description="Helical" evidence="6">
    <location>
        <begin position="469"/>
        <end position="492"/>
    </location>
</feature>
<keyword evidence="2 6" id="KW-0812">Transmembrane</keyword>
<keyword evidence="4 6" id="KW-0472">Membrane</keyword>
<evidence type="ECO:0000256" key="6">
    <source>
        <dbReference type="SAM" id="Phobius"/>
    </source>
</evidence>
<gene>
    <name evidence="8" type="ORF">CDEB00056_LOCUS12626</name>
</gene>
<proteinExistence type="predicted"/>
<name>A0A7S3Q796_9STRA</name>
<feature type="transmembrane region" description="Helical" evidence="6">
    <location>
        <begin position="354"/>
        <end position="374"/>
    </location>
</feature>
<accession>A0A7S3Q796</accession>
<dbReference type="GO" id="GO:0015179">
    <property type="term" value="F:L-amino acid transmembrane transporter activity"/>
    <property type="evidence" value="ECO:0007669"/>
    <property type="project" value="TreeGrafter"/>
</dbReference>
<dbReference type="EMBL" id="HBIO01016399">
    <property type="protein sequence ID" value="CAE0467773.1"/>
    <property type="molecule type" value="Transcribed_RNA"/>
</dbReference>
<feature type="transmembrane region" description="Helical" evidence="6">
    <location>
        <begin position="431"/>
        <end position="457"/>
    </location>
</feature>
<feature type="domain" description="Amino acid transporter transmembrane" evidence="7">
    <location>
        <begin position="47"/>
        <end position="485"/>
    </location>
</feature>
<evidence type="ECO:0000313" key="8">
    <source>
        <dbReference type="EMBL" id="CAE0467773.1"/>
    </source>
</evidence>
<feature type="transmembrane region" description="Helical" evidence="6">
    <location>
        <begin position="67"/>
        <end position="91"/>
    </location>
</feature>